<feature type="domain" description="Glucosyltransferase 24 catalytic" evidence="1">
    <location>
        <begin position="1"/>
        <end position="28"/>
    </location>
</feature>
<dbReference type="AlphaFoldDB" id="A0A821YFP8"/>
<feature type="non-terminal residue" evidence="2">
    <location>
        <position position="1"/>
    </location>
</feature>
<evidence type="ECO:0000259" key="1">
    <source>
        <dbReference type="Pfam" id="PF18404"/>
    </source>
</evidence>
<accession>A0A821YFP8</accession>
<evidence type="ECO:0000313" key="2">
    <source>
        <dbReference type="EMBL" id="CAF4963355.1"/>
    </source>
</evidence>
<protein>
    <recommendedName>
        <fullName evidence="1">Glucosyltransferase 24 catalytic domain-containing protein</fullName>
    </recommendedName>
</protein>
<proteinExistence type="predicted"/>
<sequence>IFVDADQIVRADMAELRDLDLHGIDLSLVFDCL</sequence>
<evidence type="ECO:0000313" key="3">
    <source>
        <dbReference type="Proteomes" id="UP000663873"/>
    </source>
</evidence>
<dbReference type="Proteomes" id="UP000663873">
    <property type="component" value="Unassembled WGS sequence"/>
</dbReference>
<dbReference type="EMBL" id="CAJOBP010096351">
    <property type="protein sequence ID" value="CAF4963355.1"/>
    <property type="molecule type" value="Genomic_DNA"/>
</dbReference>
<name>A0A821YFP8_9BILA</name>
<gene>
    <name evidence="2" type="ORF">UJA718_LOCUS48366</name>
</gene>
<dbReference type="Pfam" id="PF18404">
    <property type="entry name" value="Glyco_transf_24"/>
    <property type="match status" value="1"/>
</dbReference>
<reference evidence="2" key="1">
    <citation type="submission" date="2021-02" db="EMBL/GenBank/DDBJ databases">
        <authorList>
            <person name="Nowell W R."/>
        </authorList>
    </citation>
    <scope>NUCLEOTIDE SEQUENCE</scope>
</reference>
<organism evidence="2 3">
    <name type="scientific">Rotaria socialis</name>
    <dbReference type="NCBI Taxonomy" id="392032"/>
    <lineage>
        <taxon>Eukaryota</taxon>
        <taxon>Metazoa</taxon>
        <taxon>Spiralia</taxon>
        <taxon>Gnathifera</taxon>
        <taxon>Rotifera</taxon>
        <taxon>Eurotatoria</taxon>
        <taxon>Bdelloidea</taxon>
        <taxon>Philodinida</taxon>
        <taxon>Philodinidae</taxon>
        <taxon>Rotaria</taxon>
    </lineage>
</organism>
<comment type="caution">
    <text evidence="2">The sequence shown here is derived from an EMBL/GenBank/DDBJ whole genome shotgun (WGS) entry which is preliminary data.</text>
</comment>
<keyword evidence="3" id="KW-1185">Reference proteome</keyword>
<dbReference type="InterPro" id="IPR040497">
    <property type="entry name" value="Glyco_transf_24"/>
</dbReference>